<evidence type="ECO:0000313" key="2">
    <source>
        <dbReference type="EMBL" id="VDP80571.1"/>
    </source>
</evidence>
<gene>
    <name evidence="2" type="ORF">SMTD_LOCUS19726</name>
</gene>
<name>A0A3P8GD14_9TREM</name>
<feature type="region of interest" description="Disordered" evidence="1">
    <location>
        <begin position="17"/>
        <end position="38"/>
    </location>
</feature>
<reference evidence="2 3" key="1">
    <citation type="submission" date="2018-11" db="EMBL/GenBank/DDBJ databases">
        <authorList>
            <consortium name="Pathogen Informatics"/>
        </authorList>
    </citation>
    <scope>NUCLEOTIDE SEQUENCE [LARGE SCALE GENOMIC DNA]</scope>
    <source>
        <strain>Denwood</strain>
        <strain evidence="3">Zambia</strain>
    </source>
</reference>
<accession>A0A3P8GD14</accession>
<evidence type="ECO:0000313" key="3">
    <source>
        <dbReference type="Proteomes" id="UP000269396"/>
    </source>
</evidence>
<dbReference type="EMBL" id="UZAL01042880">
    <property type="protein sequence ID" value="VDP80571.1"/>
    <property type="molecule type" value="Genomic_DNA"/>
</dbReference>
<protein>
    <submittedName>
        <fullName evidence="2">Uncharacterized protein</fullName>
    </submittedName>
</protein>
<evidence type="ECO:0000256" key="1">
    <source>
        <dbReference type="SAM" id="MobiDB-lite"/>
    </source>
</evidence>
<organism evidence="2 3">
    <name type="scientific">Schistosoma mattheei</name>
    <dbReference type="NCBI Taxonomy" id="31246"/>
    <lineage>
        <taxon>Eukaryota</taxon>
        <taxon>Metazoa</taxon>
        <taxon>Spiralia</taxon>
        <taxon>Lophotrochozoa</taxon>
        <taxon>Platyhelminthes</taxon>
        <taxon>Trematoda</taxon>
        <taxon>Digenea</taxon>
        <taxon>Strigeidida</taxon>
        <taxon>Schistosomatoidea</taxon>
        <taxon>Schistosomatidae</taxon>
        <taxon>Schistosoma</taxon>
    </lineage>
</organism>
<keyword evidence="3" id="KW-1185">Reference proteome</keyword>
<dbReference type="AlphaFoldDB" id="A0A3P8GD14"/>
<proteinExistence type="predicted"/>
<sequence length="38" mass="3966">MRELVLPGGFDPVSPGFTVRDVTTGPSGPRPTCCGTEM</sequence>
<dbReference type="Proteomes" id="UP000269396">
    <property type="component" value="Unassembled WGS sequence"/>
</dbReference>